<feature type="region of interest" description="Disordered" evidence="9">
    <location>
        <begin position="1"/>
        <end position="33"/>
    </location>
</feature>
<dbReference type="GO" id="GO:0005886">
    <property type="term" value="C:plasma membrane"/>
    <property type="evidence" value="ECO:0007669"/>
    <property type="project" value="UniProtKB-SubCell"/>
</dbReference>
<evidence type="ECO:0000256" key="5">
    <source>
        <dbReference type="ARBA" id="ARBA00022592"/>
    </source>
</evidence>
<evidence type="ECO:0000256" key="3">
    <source>
        <dbReference type="ARBA" id="ARBA00022448"/>
    </source>
</evidence>
<feature type="transmembrane region" description="Helical" evidence="10">
    <location>
        <begin position="102"/>
        <end position="127"/>
    </location>
</feature>
<evidence type="ECO:0000256" key="7">
    <source>
        <dbReference type="ARBA" id="ARBA00022989"/>
    </source>
</evidence>
<dbReference type="Pfam" id="PF00528">
    <property type="entry name" value="BPD_transp_1"/>
    <property type="match status" value="1"/>
</dbReference>
<feature type="transmembrane region" description="Helical" evidence="10">
    <location>
        <begin position="198"/>
        <end position="224"/>
    </location>
</feature>
<keyword evidence="4" id="KW-1003">Cell membrane</keyword>
<dbReference type="InterPro" id="IPR000515">
    <property type="entry name" value="MetI-like"/>
</dbReference>
<evidence type="ECO:0000256" key="10">
    <source>
        <dbReference type="SAM" id="Phobius"/>
    </source>
</evidence>
<evidence type="ECO:0000313" key="13">
    <source>
        <dbReference type="EMBL" id="CAB4574993.1"/>
    </source>
</evidence>
<dbReference type="PANTHER" id="PTHR42922">
    <property type="entry name" value="PHOSPHATE TRANSPORT SYSTEM PERMEASE PROTEIN PSTA"/>
    <property type="match status" value="1"/>
</dbReference>
<gene>
    <name evidence="12" type="ORF">UFOPK1603_00435</name>
    <name evidence="13" type="ORF">UFOPK1711_00753</name>
    <name evidence="14" type="ORF">UFOPK2143_01741</name>
</gene>
<evidence type="ECO:0000256" key="4">
    <source>
        <dbReference type="ARBA" id="ARBA00022475"/>
    </source>
</evidence>
<feature type="transmembrane region" description="Helical" evidence="10">
    <location>
        <begin position="352"/>
        <end position="372"/>
    </location>
</feature>
<evidence type="ECO:0000256" key="2">
    <source>
        <dbReference type="ARBA" id="ARBA00007069"/>
    </source>
</evidence>
<dbReference type="PROSITE" id="PS50928">
    <property type="entry name" value="ABC_TM1"/>
    <property type="match status" value="1"/>
</dbReference>
<organism evidence="13">
    <name type="scientific">freshwater metagenome</name>
    <dbReference type="NCBI Taxonomy" id="449393"/>
    <lineage>
        <taxon>unclassified sequences</taxon>
        <taxon>metagenomes</taxon>
        <taxon>ecological metagenomes</taxon>
    </lineage>
</organism>
<comment type="similarity">
    <text evidence="2">Belongs to the binding-protein-dependent transport system permease family. CysTW subfamily.</text>
</comment>
<dbReference type="EMBL" id="CAEZTR010000034">
    <property type="protein sequence ID" value="CAB4574993.1"/>
    <property type="molecule type" value="Genomic_DNA"/>
</dbReference>
<feature type="transmembrane region" description="Helical" evidence="10">
    <location>
        <begin position="38"/>
        <end position="60"/>
    </location>
</feature>
<dbReference type="InterPro" id="IPR005672">
    <property type="entry name" value="Phosphate_PstA"/>
</dbReference>
<dbReference type="SUPFAM" id="SSF161098">
    <property type="entry name" value="MetI-like"/>
    <property type="match status" value="1"/>
</dbReference>
<dbReference type="AlphaFoldDB" id="A0A6J6EKJ7"/>
<dbReference type="PANTHER" id="PTHR42922:SF1">
    <property type="entry name" value="PHOSPHATE TRANSPORT SYSTEM PERMEASE PROTEIN PSTA"/>
    <property type="match status" value="1"/>
</dbReference>
<keyword evidence="7 10" id="KW-1133">Transmembrane helix</keyword>
<keyword evidence="3" id="KW-0813">Transport</keyword>
<feature type="compositionally biased region" description="Low complexity" evidence="9">
    <location>
        <begin position="1"/>
        <end position="24"/>
    </location>
</feature>
<dbReference type="GO" id="GO:0005315">
    <property type="term" value="F:phosphate transmembrane transporter activity"/>
    <property type="evidence" value="ECO:0007669"/>
    <property type="project" value="InterPro"/>
</dbReference>
<feature type="transmembrane region" description="Helical" evidence="10">
    <location>
        <begin position="236"/>
        <end position="258"/>
    </location>
</feature>
<feature type="transmembrane region" description="Helical" evidence="10">
    <location>
        <begin position="167"/>
        <end position="186"/>
    </location>
</feature>
<dbReference type="CDD" id="cd06261">
    <property type="entry name" value="TM_PBP2"/>
    <property type="match status" value="1"/>
</dbReference>
<evidence type="ECO:0000313" key="12">
    <source>
        <dbReference type="EMBL" id="CAB4559282.1"/>
    </source>
</evidence>
<evidence type="ECO:0000259" key="11">
    <source>
        <dbReference type="PROSITE" id="PS50928"/>
    </source>
</evidence>
<feature type="region of interest" description="Disordered" evidence="9">
    <location>
        <begin position="379"/>
        <end position="405"/>
    </location>
</feature>
<evidence type="ECO:0000313" key="14">
    <source>
        <dbReference type="EMBL" id="CAB4659426.1"/>
    </source>
</evidence>
<dbReference type="GO" id="GO:0035435">
    <property type="term" value="P:phosphate ion transmembrane transport"/>
    <property type="evidence" value="ECO:0007669"/>
    <property type="project" value="InterPro"/>
</dbReference>
<evidence type="ECO:0000256" key="8">
    <source>
        <dbReference type="ARBA" id="ARBA00023136"/>
    </source>
</evidence>
<name>A0A6J6EKJ7_9ZZZZ</name>
<evidence type="ECO:0000256" key="9">
    <source>
        <dbReference type="SAM" id="MobiDB-lite"/>
    </source>
</evidence>
<protein>
    <submittedName>
        <fullName evidence="13">Unannotated protein</fullName>
    </submittedName>
</protein>
<proteinExistence type="inferred from homology"/>
<keyword evidence="8 10" id="KW-0472">Membrane</keyword>
<dbReference type="EMBL" id="CAEZVV010000180">
    <property type="protein sequence ID" value="CAB4659426.1"/>
    <property type="molecule type" value="Genomic_DNA"/>
</dbReference>
<keyword evidence="5" id="KW-0592">Phosphate transport</keyword>
<dbReference type="InterPro" id="IPR051408">
    <property type="entry name" value="Phosphate_transprt_permease"/>
</dbReference>
<dbReference type="EMBL" id="CAEZTG010000026">
    <property type="protein sequence ID" value="CAB4559282.1"/>
    <property type="molecule type" value="Genomic_DNA"/>
</dbReference>
<dbReference type="Gene3D" id="1.10.3720.10">
    <property type="entry name" value="MetI-like"/>
    <property type="match status" value="1"/>
</dbReference>
<feature type="domain" description="ABC transmembrane type-1" evidence="11">
    <location>
        <begin position="160"/>
        <end position="369"/>
    </location>
</feature>
<reference evidence="13" key="1">
    <citation type="submission" date="2020-05" db="EMBL/GenBank/DDBJ databases">
        <authorList>
            <person name="Chiriac C."/>
            <person name="Salcher M."/>
            <person name="Ghai R."/>
            <person name="Kavagutti S V."/>
        </authorList>
    </citation>
    <scope>NUCLEOTIDE SEQUENCE</scope>
</reference>
<accession>A0A6J6EKJ7</accession>
<dbReference type="NCBIfam" id="TIGR00974">
    <property type="entry name" value="3a0107s02c"/>
    <property type="match status" value="1"/>
</dbReference>
<dbReference type="InterPro" id="IPR035906">
    <property type="entry name" value="MetI-like_sf"/>
</dbReference>
<feature type="transmembrane region" description="Helical" evidence="10">
    <location>
        <begin position="66"/>
        <end position="90"/>
    </location>
</feature>
<evidence type="ECO:0000256" key="6">
    <source>
        <dbReference type="ARBA" id="ARBA00022692"/>
    </source>
</evidence>
<comment type="subcellular location">
    <subcellularLocation>
        <location evidence="1">Cell membrane</location>
        <topology evidence="1">Multi-pass membrane protein</topology>
    </subcellularLocation>
</comment>
<sequence>MTSTVSTTTPAADTPTTTTTSPRVPRNRKRTARRPREFTTFDVWILVGSMISALCLNWLIFYRFTAGASAFGFLLGSYATFLLIFAIVTTDRVGRLVATDRVMTVVVVTAATVVFIPLVLLIGYILVEGLKALRPNFFFEDQQGITPVMPATSGGGFHAIIGTIEQVGLALLWSLPLALAAAVFLNESRSKWRRPVRIFVDAMSGLPSIVAGLFIFATLILPFAKSGNPLFGYNGFMASLALAITMLPTITRTVEVVLRLVPDGLREASLALGASRARTVWSVVFPTARTGMTTAVVLGIARAVGETAPLLFTSFGYDLMNSNPFAGSQESLPLFVYRNIRKPDIAAVQRGFAGALVLMLIVLALFAIARFIGRDRTKRKSRAMKPQNAVAAPAKKQPLKGGEND</sequence>
<evidence type="ECO:0000256" key="1">
    <source>
        <dbReference type="ARBA" id="ARBA00004651"/>
    </source>
</evidence>
<keyword evidence="6 10" id="KW-0812">Transmembrane</keyword>